<proteinExistence type="predicted"/>
<evidence type="ECO:0000313" key="2">
    <source>
        <dbReference type="Proteomes" id="UP000310200"/>
    </source>
</evidence>
<accession>A0A4S2KS44</accession>
<organism evidence="1 2">
    <name type="scientific">Temnothorax longispinosus</name>
    <dbReference type="NCBI Taxonomy" id="300112"/>
    <lineage>
        <taxon>Eukaryota</taxon>
        <taxon>Metazoa</taxon>
        <taxon>Ecdysozoa</taxon>
        <taxon>Arthropoda</taxon>
        <taxon>Hexapoda</taxon>
        <taxon>Insecta</taxon>
        <taxon>Pterygota</taxon>
        <taxon>Neoptera</taxon>
        <taxon>Endopterygota</taxon>
        <taxon>Hymenoptera</taxon>
        <taxon>Apocrita</taxon>
        <taxon>Aculeata</taxon>
        <taxon>Formicoidea</taxon>
        <taxon>Formicidae</taxon>
        <taxon>Myrmicinae</taxon>
        <taxon>Temnothorax</taxon>
    </lineage>
</organism>
<dbReference type="AlphaFoldDB" id="A0A4S2KS44"/>
<dbReference type="Proteomes" id="UP000310200">
    <property type="component" value="Unassembled WGS sequence"/>
</dbReference>
<protein>
    <submittedName>
        <fullName evidence="1">Uncharacterized protein</fullName>
    </submittedName>
</protein>
<evidence type="ECO:0000313" key="1">
    <source>
        <dbReference type="EMBL" id="TGZ52266.1"/>
    </source>
</evidence>
<gene>
    <name evidence="1" type="ORF">DBV15_12917</name>
</gene>
<sequence>MSSSRRRETRALTPIIRPFVFIQLSTRRVPAAGGLTSPHTARDGRRGGGGVKLKMSIKSIKSEAQGRLPWNILRQRGNSFSYAISISCFTSSPRPSPRSSRRRGRVPTLAATNLRSIRVSSLKTVNSARHQGECELAPTVLSAPIKMTMKKTGTVSSVVSPIPIPFPRAPHR</sequence>
<dbReference type="EMBL" id="QBLH01001342">
    <property type="protein sequence ID" value="TGZ52266.1"/>
    <property type="molecule type" value="Genomic_DNA"/>
</dbReference>
<feature type="non-terminal residue" evidence="1">
    <location>
        <position position="172"/>
    </location>
</feature>
<reference evidence="1 2" key="1">
    <citation type="journal article" date="2019" name="Philos. Trans. R. Soc. Lond., B, Biol. Sci.">
        <title>Ant behaviour and brain gene expression of defending hosts depend on the ecological success of the intruding social parasite.</title>
        <authorList>
            <person name="Kaur R."/>
            <person name="Stoldt M."/>
            <person name="Jongepier E."/>
            <person name="Feldmeyer B."/>
            <person name="Menzel F."/>
            <person name="Bornberg-Bauer E."/>
            <person name="Foitzik S."/>
        </authorList>
    </citation>
    <scope>NUCLEOTIDE SEQUENCE [LARGE SCALE GENOMIC DNA]</scope>
    <source>
        <tissue evidence="1">Whole body</tissue>
    </source>
</reference>
<keyword evidence="2" id="KW-1185">Reference proteome</keyword>
<name>A0A4S2KS44_9HYME</name>
<comment type="caution">
    <text evidence="1">The sequence shown here is derived from an EMBL/GenBank/DDBJ whole genome shotgun (WGS) entry which is preliminary data.</text>
</comment>